<organism evidence="1 2">
    <name type="scientific">Sinanodonta woodiana</name>
    <name type="common">Chinese pond mussel</name>
    <name type="synonym">Anodonta woodiana</name>
    <dbReference type="NCBI Taxonomy" id="1069815"/>
    <lineage>
        <taxon>Eukaryota</taxon>
        <taxon>Metazoa</taxon>
        <taxon>Spiralia</taxon>
        <taxon>Lophotrochozoa</taxon>
        <taxon>Mollusca</taxon>
        <taxon>Bivalvia</taxon>
        <taxon>Autobranchia</taxon>
        <taxon>Heteroconchia</taxon>
        <taxon>Palaeoheterodonta</taxon>
        <taxon>Unionida</taxon>
        <taxon>Unionoidea</taxon>
        <taxon>Unionidae</taxon>
        <taxon>Unioninae</taxon>
        <taxon>Sinanodonta</taxon>
    </lineage>
</organism>
<dbReference type="Proteomes" id="UP001634394">
    <property type="component" value="Unassembled WGS sequence"/>
</dbReference>
<keyword evidence="2" id="KW-1185">Reference proteome</keyword>
<gene>
    <name evidence="1" type="ORF">ACJMK2_041387</name>
</gene>
<accession>A0ABD3W5B3</accession>
<dbReference type="EMBL" id="JBJQND010000008">
    <property type="protein sequence ID" value="KAL3868586.1"/>
    <property type="molecule type" value="Genomic_DNA"/>
</dbReference>
<name>A0ABD3W5B3_SINWO</name>
<evidence type="ECO:0000313" key="2">
    <source>
        <dbReference type="Proteomes" id="UP001634394"/>
    </source>
</evidence>
<evidence type="ECO:0000313" key="1">
    <source>
        <dbReference type="EMBL" id="KAL3868586.1"/>
    </source>
</evidence>
<dbReference type="AlphaFoldDB" id="A0ABD3W5B3"/>
<proteinExistence type="predicted"/>
<protein>
    <submittedName>
        <fullName evidence="1">Uncharacterized protein</fullName>
    </submittedName>
</protein>
<comment type="caution">
    <text evidence="1">The sequence shown here is derived from an EMBL/GenBank/DDBJ whole genome shotgun (WGS) entry which is preliminary data.</text>
</comment>
<sequence>MPKYKREEWKHVLVLDYKDNVTLSYVSCIYYDKECHGGVIRIRGHLHGNPKCGIRKCSKVQCEVQQTLKKQGSVRLKMEVRIRYKRNLDALEKATSRL</sequence>
<reference evidence="1 2" key="1">
    <citation type="submission" date="2024-11" db="EMBL/GenBank/DDBJ databases">
        <title>Chromosome-level genome assembly of the freshwater bivalve Anodonta woodiana.</title>
        <authorList>
            <person name="Chen X."/>
        </authorList>
    </citation>
    <scope>NUCLEOTIDE SEQUENCE [LARGE SCALE GENOMIC DNA]</scope>
    <source>
        <strain evidence="1">MN2024</strain>
        <tissue evidence="1">Gills</tissue>
    </source>
</reference>